<dbReference type="PANTHER" id="PTHR10465:SF0">
    <property type="entry name" value="SARCALUMENIN"/>
    <property type="match status" value="1"/>
</dbReference>
<evidence type="ECO:0000256" key="4">
    <source>
        <dbReference type="ARBA" id="ARBA00023134"/>
    </source>
</evidence>
<proteinExistence type="predicted"/>
<reference evidence="7 8" key="1">
    <citation type="submission" date="2023-02" db="EMBL/GenBank/DDBJ databases">
        <title>A bacterium isolated from plastisphere.</title>
        <authorList>
            <person name="Sun Y."/>
        </authorList>
    </citation>
    <scope>NUCLEOTIDE SEQUENCE [LARGE SCALE GENOMIC DNA]</scope>
    <source>
        <strain evidence="8">a-1</strain>
    </source>
</reference>
<comment type="subcellular location">
    <subcellularLocation>
        <location evidence="1">Membrane</location>
    </subcellularLocation>
</comment>
<dbReference type="SUPFAM" id="SSF52540">
    <property type="entry name" value="P-loop containing nucleoside triphosphate hydrolases"/>
    <property type="match status" value="1"/>
</dbReference>
<feature type="domain" description="Dynamin N-terminal" evidence="6">
    <location>
        <begin position="8"/>
        <end position="164"/>
    </location>
</feature>
<evidence type="ECO:0000256" key="1">
    <source>
        <dbReference type="ARBA" id="ARBA00004370"/>
    </source>
</evidence>
<keyword evidence="3" id="KW-0378">Hydrolase</keyword>
<dbReference type="Pfam" id="PF00350">
    <property type="entry name" value="Dynamin_N"/>
    <property type="match status" value="1"/>
</dbReference>
<keyword evidence="5" id="KW-0472">Membrane</keyword>
<dbReference type="InterPro" id="IPR027094">
    <property type="entry name" value="Mitofusin_fam"/>
</dbReference>
<evidence type="ECO:0000313" key="7">
    <source>
        <dbReference type="EMBL" id="WDH75358.1"/>
    </source>
</evidence>
<organism evidence="7 8">
    <name type="scientific">Exiguobacterium marinum</name>
    <dbReference type="NCBI Taxonomy" id="273528"/>
    <lineage>
        <taxon>Bacteria</taxon>
        <taxon>Bacillati</taxon>
        <taxon>Bacillota</taxon>
        <taxon>Bacilli</taxon>
        <taxon>Bacillales</taxon>
        <taxon>Bacillales Family XII. Incertae Sedis</taxon>
        <taxon>Exiguobacterium</taxon>
    </lineage>
</organism>
<dbReference type="PANTHER" id="PTHR10465">
    <property type="entry name" value="TRANSMEMBRANE GTPASE FZO1"/>
    <property type="match status" value="1"/>
</dbReference>
<keyword evidence="8" id="KW-1185">Reference proteome</keyword>
<dbReference type="InterPro" id="IPR027417">
    <property type="entry name" value="P-loop_NTPase"/>
</dbReference>
<protein>
    <submittedName>
        <fullName evidence="7">Dynamin family protein</fullName>
    </submittedName>
</protein>
<dbReference type="Proteomes" id="UP001213680">
    <property type="component" value="Chromosome"/>
</dbReference>
<dbReference type="Gene3D" id="3.40.50.300">
    <property type="entry name" value="P-loop containing nucleotide triphosphate hydrolases"/>
    <property type="match status" value="1"/>
</dbReference>
<evidence type="ECO:0000256" key="2">
    <source>
        <dbReference type="ARBA" id="ARBA00022741"/>
    </source>
</evidence>
<evidence type="ECO:0000259" key="6">
    <source>
        <dbReference type="Pfam" id="PF00350"/>
    </source>
</evidence>
<evidence type="ECO:0000313" key="8">
    <source>
        <dbReference type="Proteomes" id="UP001213680"/>
    </source>
</evidence>
<dbReference type="RefSeq" id="WP_274356525.1">
    <property type="nucleotide sequence ID" value="NZ_CP118099.1"/>
</dbReference>
<keyword evidence="4" id="KW-0342">GTP-binding</keyword>
<evidence type="ECO:0000256" key="3">
    <source>
        <dbReference type="ARBA" id="ARBA00022801"/>
    </source>
</evidence>
<sequence>MMSELKRILVTATMSAGKSTLVNAFIGQQIMMAQNESCTSLPWVITENPESSKPYGCHNRMRITFKQNIATVLHELTNETVPIFTPMYRTETDVIWQLIDTPGVNSSADIEHKRLAESYVREMDYDVLLYVVNGGHLGTQDDEMHLRFIQQVVPSRKIIFVMNKVDQFRKGHDSIQDSVVTLKNRLHEFGFIDPIVQPVSARAGYLFKRELQQSELSEEEIDELEWYKRKFAREGFDLSENKASMSSTLLDQCGLHALEKLIQRKEVCK</sequence>
<gene>
    <name evidence="7" type="ORF">PTI97_11065</name>
</gene>
<name>A0ABY7WXV0_9BACL</name>
<accession>A0ABY7WXV0</accession>
<dbReference type="InterPro" id="IPR045063">
    <property type="entry name" value="Dynamin_N"/>
</dbReference>
<dbReference type="EMBL" id="CP118099">
    <property type="protein sequence ID" value="WDH75358.1"/>
    <property type="molecule type" value="Genomic_DNA"/>
</dbReference>
<evidence type="ECO:0000256" key="5">
    <source>
        <dbReference type="ARBA" id="ARBA00023136"/>
    </source>
</evidence>
<keyword evidence="2" id="KW-0547">Nucleotide-binding</keyword>